<evidence type="ECO:0000313" key="2">
    <source>
        <dbReference type="EMBL" id="KAK0571256.1"/>
    </source>
</evidence>
<reference evidence="2" key="2">
    <citation type="submission" date="2023-06" db="EMBL/GenBank/DDBJ databases">
        <authorList>
            <person name="Swenson N.G."/>
            <person name="Wegrzyn J.L."/>
            <person name="Mcevoy S.L."/>
        </authorList>
    </citation>
    <scope>NUCLEOTIDE SEQUENCE</scope>
    <source>
        <strain evidence="2">NS2018</strain>
        <tissue evidence="2">Leaf</tissue>
    </source>
</reference>
<sequence length="205" mass="23841">MQVVETLQEKSDETNIQNNLEELQTPYVGMLFETLEEARNYYENYGRQEGFWIRIRSSSRTRYGTNEVTSRQFVCAHQGKYVPENKKHDIVEESDKIEMNQKSKKKMGKKCSTIKCGCESSMWIVRDKWKVSVFKDTHNHKIVSPARRMKMKSNKYMPKAAKKLTETFQKENLQIGKVCSISVGQTLDLTVEIVITTCGMFDTNN</sequence>
<dbReference type="AlphaFoldDB" id="A0AA39V8E2"/>
<dbReference type="PANTHER" id="PTHR46328:SF38">
    <property type="entry name" value="FAR1 DNA-BINDING DOMAIN PROTEIN"/>
    <property type="match status" value="1"/>
</dbReference>
<evidence type="ECO:0000313" key="3">
    <source>
        <dbReference type="Proteomes" id="UP001168877"/>
    </source>
</evidence>
<feature type="domain" description="FAR1" evidence="1">
    <location>
        <begin position="40"/>
        <end position="143"/>
    </location>
</feature>
<name>A0AA39V8E2_ACESA</name>
<organism evidence="2 3">
    <name type="scientific">Acer saccharum</name>
    <name type="common">Sugar maple</name>
    <dbReference type="NCBI Taxonomy" id="4024"/>
    <lineage>
        <taxon>Eukaryota</taxon>
        <taxon>Viridiplantae</taxon>
        <taxon>Streptophyta</taxon>
        <taxon>Embryophyta</taxon>
        <taxon>Tracheophyta</taxon>
        <taxon>Spermatophyta</taxon>
        <taxon>Magnoliopsida</taxon>
        <taxon>eudicotyledons</taxon>
        <taxon>Gunneridae</taxon>
        <taxon>Pentapetalae</taxon>
        <taxon>rosids</taxon>
        <taxon>malvids</taxon>
        <taxon>Sapindales</taxon>
        <taxon>Sapindaceae</taxon>
        <taxon>Hippocastanoideae</taxon>
        <taxon>Acereae</taxon>
        <taxon>Acer</taxon>
    </lineage>
</organism>
<dbReference type="EMBL" id="JAUESC010000388">
    <property type="protein sequence ID" value="KAK0571256.1"/>
    <property type="molecule type" value="Genomic_DNA"/>
</dbReference>
<proteinExistence type="predicted"/>
<reference evidence="2" key="1">
    <citation type="journal article" date="2022" name="Plant J.">
        <title>Strategies of tolerance reflected in two North American maple genomes.</title>
        <authorList>
            <person name="McEvoy S.L."/>
            <person name="Sezen U.U."/>
            <person name="Trouern-Trend A."/>
            <person name="McMahon S.M."/>
            <person name="Schaberg P.G."/>
            <person name="Yang J."/>
            <person name="Wegrzyn J.L."/>
            <person name="Swenson N.G."/>
        </authorList>
    </citation>
    <scope>NUCLEOTIDE SEQUENCE</scope>
    <source>
        <strain evidence="2">NS2018</strain>
    </source>
</reference>
<comment type="caution">
    <text evidence="2">The sequence shown here is derived from an EMBL/GenBank/DDBJ whole genome shotgun (WGS) entry which is preliminary data.</text>
</comment>
<evidence type="ECO:0000259" key="1">
    <source>
        <dbReference type="Pfam" id="PF03101"/>
    </source>
</evidence>
<dbReference type="Pfam" id="PF03101">
    <property type="entry name" value="FAR1"/>
    <property type="match status" value="1"/>
</dbReference>
<keyword evidence="3" id="KW-1185">Reference proteome</keyword>
<dbReference type="InterPro" id="IPR004330">
    <property type="entry name" value="FAR1_DNA_bnd_dom"/>
</dbReference>
<gene>
    <name evidence="2" type="ORF">LWI29_013256</name>
</gene>
<accession>A0AA39V8E2</accession>
<dbReference type="PANTHER" id="PTHR46328">
    <property type="entry name" value="FAR-RED IMPAIRED RESPONSIVE (FAR1) FAMILY PROTEIN-RELATED"/>
    <property type="match status" value="1"/>
</dbReference>
<protein>
    <recommendedName>
        <fullName evidence="1">FAR1 domain-containing protein</fullName>
    </recommendedName>
</protein>
<dbReference type="Proteomes" id="UP001168877">
    <property type="component" value="Unassembled WGS sequence"/>
</dbReference>